<name>A0AAE0X8A4_9PEZI</name>
<reference evidence="2" key="2">
    <citation type="submission" date="2023-06" db="EMBL/GenBank/DDBJ databases">
        <authorList>
            <consortium name="Lawrence Berkeley National Laboratory"/>
            <person name="Haridas S."/>
            <person name="Hensen N."/>
            <person name="Bonometti L."/>
            <person name="Westerberg I."/>
            <person name="Brannstrom I.O."/>
            <person name="Guillou S."/>
            <person name="Cros-Aarteil S."/>
            <person name="Calhoun S."/>
            <person name="Kuo A."/>
            <person name="Mondo S."/>
            <person name="Pangilinan J."/>
            <person name="Riley R."/>
            <person name="Labutti K."/>
            <person name="Andreopoulos B."/>
            <person name="Lipzen A."/>
            <person name="Chen C."/>
            <person name="Yanf M."/>
            <person name="Daum C."/>
            <person name="Ng V."/>
            <person name="Clum A."/>
            <person name="Steindorff A."/>
            <person name="Ohm R."/>
            <person name="Martin F."/>
            <person name="Silar P."/>
            <person name="Natvig D."/>
            <person name="Lalanne C."/>
            <person name="Gautier V."/>
            <person name="Ament-Velasquez S.L."/>
            <person name="Kruys A."/>
            <person name="Hutchinson M.I."/>
            <person name="Powell A.J."/>
            <person name="Barry K."/>
            <person name="Miller A.N."/>
            <person name="Grigoriev I.V."/>
            <person name="Debuchy R."/>
            <person name="Gladieux P."/>
            <person name="Thoren M.H."/>
            <person name="Johannesson H."/>
        </authorList>
    </citation>
    <scope>NUCLEOTIDE SEQUENCE</scope>
    <source>
        <strain evidence="2">CBS 314.62</strain>
    </source>
</reference>
<feature type="compositionally biased region" description="Polar residues" evidence="1">
    <location>
        <begin position="286"/>
        <end position="295"/>
    </location>
</feature>
<comment type="caution">
    <text evidence="2">The sequence shown here is derived from an EMBL/GenBank/DDBJ whole genome shotgun (WGS) entry which is preliminary data.</text>
</comment>
<evidence type="ECO:0000256" key="1">
    <source>
        <dbReference type="SAM" id="MobiDB-lite"/>
    </source>
</evidence>
<feature type="compositionally biased region" description="Polar residues" evidence="1">
    <location>
        <begin position="18"/>
        <end position="28"/>
    </location>
</feature>
<proteinExistence type="predicted"/>
<sequence>MPSAVMQEQEDYFHGYEGQSNKEPQQQLDSEKTAIPDVDTPDVDTRPRPPLLHLNTYPAATSHASADPQPHRHSSANRMPVIGGLDPRPLEELHNERSYLLFNLQCQEQRATKLFQRFAALEQRLPEVHNTKEARKIKKEVAVIKSKIGDNTQQEQLILLRLGEIYVELQNRKRWVQVCGQQQQQQQQHVLSMSGAVQFPHFTHGGHRGGLSTRGTYQTTPSSSLSVECFPPSAALSPLSPCFVPSRGVQFSEDIWGRASSTEQEQQQQDVEMQMEMEEAPPSSGIAVQQENASENGDYFNAKSAGGAEETREDTDMQTNEDVDWSSEVGSEQGDDAGGVWAANKRSSFAVHMPYSTKARDKRMSLPCLRSAFLTPTP</sequence>
<feature type="region of interest" description="Disordered" evidence="1">
    <location>
        <begin position="258"/>
        <end position="340"/>
    </location>
</feature>
<feature type="compositionally biased region" description="Low complexity" evidence="1">
    <location>
        <begin position="263"/>
        <end position="272"/>
    </location>
</feature>
<feature type="region of interest" description="Disordered" evidence="1">
    <location>
        <begin position="1"/>
        <end position="55"/>
    </location>
</feature>
<dbReference type="AlphaFoldDB" id="A0AAE0X8A4"/>
<evidence type="ECO:0000313" key="3">
    <source>
        <dbReference type="Proteomes" id="UP001270362"/>
    </source>
</evidence>
<gene>
    <name evidence="2" type="ORF">B0T22DRAFT_478811</name>
</gene>
<evidence type="ECO:0000313" key="2">
    <source>
        <dbReference type="EMBL" id="KAK3687494.1"/>
    </source>
</evidence>
<dbReference type="EMBL" id="JAULSO010000002">
    <property type="protein sequence ID" value="KAK3687494.1"/>
    <property type="molecule type" value="Genomic_DNA"/>
</dbReference>
<protein>
    <submittedName>
        <fullName evidence="2">Uncharacterized protein</fullName>
    </submittedName>
</protein>
<dbReference type="Proteomes" id="UP001270362">
    <property type="component" value="Unassembled WGS sequence"/>
</dbReference>
<organism evidence="2 3">
    <name type="scientific">Podospora appendiculata</name>
    <dbReference type="NCBI Taxonomy" id="314037"/>
    <lineage>
        <taxon>Eukaryota</taxon>
        <taxon>Fungi</taxon>
        <taxon>Dikarya</taxon>
        <taxon>Ascomycota</taxon>
        <taxon>Pezizomycotina</taxon>
        <taxon>Sordariomycetes</taxon>
        <taxon>Sordariomycetidae</taxon>
        <taxon>Sordariales</taxon>
        <taxon>Podosporaceae</taxon>
        <taxon>Podospora</taxon>
    </lineage>
</organism>
<feature type="region of interest" description="Disordered" evidence="1">
    <location>
        <begin position="61"/>
        <end position="80"/>
    </location>
</feature>
<reference evidence="2" key="1">
    <citation type="journal article" date="2023" name="Mol. Phylogenet. Evol.">
        <title>Genome-scale phylogeny and comparative genomics of the fungal order Sordariales.</title>
        <authorList>
            <person name="Hensen N."/>
            <person name="Bonometti L."/>
            <person name="Westerberg I."/>
            <person name="Brannstrom I.O."/>
            <person name="Guillou S."/>
            <person name="Cros-Aarteil S."/>
            <person name="Calhoun S."/>
            <person name="Haridas S."/>
            <person name="Kuo A."/>
            <person name="Mondo S."/>
            <person name="Pangilinan J."/>
            <person name="Riley R."/>
            <person name="LaButti K."/>
            <person name="Andreopoulos B."/>
            <person name="Lipzen A."/>
            <person name="Chen C."/>
            <person name="Yan M."/>
            <person name="Daum C."/>
            <person name="Ng V."/>
            <person name="Clum A."/>
            <person name="Steindorff A."/>
            <person name="Ohm R.A."/>
            <person name="Martin F."/>
            <person name="Silar P."/>
            <person name="Natvig D.O."/>
            <person name="Lalanne C."/>
            <person name="Gautier V."/>
            <person name="Ament-Velasquez S.L."/>
            <person name="Kruys A."/>
            <person name="Hutchinson M.I."/>
            <person name="Powell A.J."/>
            <person name="Barry K."/>
            <person name="Miller A.N."/>
            <person name="Grigoriev I.V."/>
            <person name="Debuchy R."/>
            <person name="Gladieux P."/>
            <person name="Hiltunen Thoren M."/>
            <person name="Johannesson H."/>
        </authorList>
    </citation>
    <scope>NUCLEOTIDE SEQUENCE</scope>
    <source>
        <strain evidence="2">CBS 314.62</strain>
    </source>
</reference>
<accession>A0AAE0X8A4</accession>
<keyword evidence="3" id="KW-1185">Reference proteome</keyword>